<gene>
    <name evidence="3" type="ORF">B9R14_03840</name>
    <name evidence="2" type="ORF">HVS_15485</name>
</gene>
<dbReference type="Pfam" id="PF04326">
    <property type="entry name" value="SLFN_AlbA_2"/>
    <property type="match status" value="1"/>
</dbReference>
<keyword evidence="4" id="KW-1185">Reference proteome</keyword>
<dbReference type="Gene3D" id="3.30.950.30">
    <property type="entry name" value="Schlafen, AAA domain"/>
    <property type="match status" value="1"/>
</dbReference>
<evidence type="ECO:0000313" key="3">
    <source>
        <dbReference type="EMBL" id="PQQ65982.1"/>
    </source>
</evidence>
<dbReference type="RefSeq" id="WP_101303672.1">
    <property type="nucleotide sequence ID" value="NZ_CP025197.1"/>
</dbReference>
<dbReference type="AlphaFoldDB" id="A0A2K9E8T3"/>
<reference evidence="2 4" key="1">
    <citation type="submission" date="2017-12" db="EMBL/GenBank/DDBJ databases">
        <title>Complete genome sequence of Herbivorax saccincola GGR1, a novel Cellulosome-producing hydrolytic bacterium in a thermophilic biogas plant, established by Illumina and Nanopore MinION sequencing.</title>
        <authorList>
            <person name="Pechtl A."/>
            <person name="Ruckert C."/>
            <person name="Koeck D.E."/>
            <person name="Maus I."/>
            <person name="Winkler A."/>
            <person name="Kalinowski J."/>
            <person name="Puhler A."/>
            <person name="Schwarz W.W."/>
            <person name="Zverlov V.V."/>
            <person name="Schluter A."/>
            <person name="Liebl W."/>
        </authorList>
    </citation>
    <scope>NUCLEOTIDE SEQUENCE [LARGE SCALE GENOMIC DNA]</scope>
    <source>
        <strain evidence="2">GGR1</strain>
        <strain evidence="4">SR1</strain>
    </source>
</reference>
<evidence type="ECO:0000313" key="5">
    <source>
        <dbReference type="Proteomes" id="UP000239720"/>
    </source>
</evidence>
<evidence type="ECO:0000313" key="4">
    <source>
        <dbReference type="Proteomes" id="UP000233534"/>
    </source>
</evidence>
<evidence type="ECO:0000313" key="2">
    <source>
        <dbReference type="EMBL" id="AUG58938.1"/>
    </source>
</evidence>
<dbReference type="PANTHER" id="PTHR30595:SF6">
    <property type="entry name" value="SCHLAFEN ALBA-2 DOMAIN-CONTAINING PROTEIN"/>
    <property type="match status" value="1"/>
</dbReference>
<evidence type="ECO:0000259" key="1">
    <source>
        <dbReference type="Pfam" id="PF04326"/>
    </source>
</evidence>
<dbReference type="Proteomes" id="UP000233534">
    <property type="component" value="Chromosome"/>
</dbReference>
<dbReference type="InterPro" id="IPR007421">
    <property type="entry name" value="Schlafen_AlbA_2_dom"/>
</dbReference>
<organism evidence="2 4">
    <name type="scientific">Acetivibrio saccincola</name>
    <dbReference type="NCBI Taxonomy" id="1677857"/>
    <lineage>
        <taxon>Bacteria</taxon>
        <taxon>Bacillati</taxon>
        <taxon>Bacillota</taxon>
        <taxon>Clostridia</taxon>
        <taxon>Eubacteriales</taxon>
        <taxon>Oscillospiraceae</taxon>
        <taxon>Acetivibrio</taxon>
    </lineage>
</organism>
<accession>A0A2K9E8T3</accession>
<dbReference type="OrthoDB" id="320597at2"/>
<feature type="domain" description="Schlafen AlbA-2" evidence="1">
    <location>
        <begin position="14"/>
        <end position="133"/>
    </location>
</feature>
<dbReference type="KEGG" id="hsc:HVS_15485"/>
<dbReference type="Proteomes" id="UP000239720">
    <property type="component" value="Unassembled WGS sequence"/>
</dbReference>
<dbReference type="InterPro" id="IPR038461">
    <property type="entry name" value="Schlafen_AlbA_2_dom_sf"/>
</dbReference>
<sequence length="385" mass="43886">MDSCKLRALLKKEEGPKLDFKAKISLETYGDKKEFVKDVIAIANSRGGRGYIIFGVQDKTKKILGINPEDYNEERIQQVIYNRCDPPVAVSMDFIELEGKTLGVLTIYKSHHRPHQMIQNGAFYIRRGSTTDTARRNEIANLFQENGLMRYETVVLKNVSLDEIDETIVKSYFERLGFVGEKPSEILMESLGIISQKVGGEGYSPTIGGLLLFGKNPFLYLPQAYIKVMYDDKTELFYGNILNMLDNTMGVLKDLIKDKDYPFEALEEVIANALVHRDYLDDSRGITINITPGFIEITNPGALVSQNSAYQFTRGNNPYRRNSWLYQRLLMLDHKKRFMRTGIGMTRIKNSFSGIGKVKFINIGSQNLFKVILPRNTNTRENKGN</sequence>
<proteinExistence type="predicted"/>
<dbReference type="EMBL" id="CP025197">
    <property type="protein sequence ID" value="AUG58938.1"/>
    <property type="molecule type" value="Genomic_DNA"/>
</dbReference>
<dbReference type="InterPro" id="IPR038475">
    <property type="entry name" value="RecG_C_sf"/>
</dbReference>
<protein>
    <submittedName>
        <fullName evidence="2">Divergent AAA domain protein</fullName>
    </submittedName>
    <submittedName>
        <fullName evidence="3">Transcriptional regulator</fullName>
    </submittedName>
</protein>
<dbReference type="PANTHER" id="PTHR30595">
    <property type="entry name" value="GLPR-RELATED TRANSCRIPTIONAL REPRESSOR"/>
    <property type="match status" value="1"/>
</dbReference>
<reference evidence="3 5" key="2">
    <citation type="journal article" date="2018" name="Syst. Appl. Microbiol.">
        <title>Characterization and high-quality draft genome sequence of Herbivorax saccincola A7, an anaerobic, alkaliphilic, thermophilic, cellulolytic, and xylanolytic bacterium.</title>
        <authorList>
            <person name="Aikawa S."/>
            <person name="Baramee S."/>
            <person name="Sermsathanaswadi J."/>
            <person name="Thianheng P."/>
            <person name="Tachaapaikoon C."/>
            <person name="Shikata A."/>
            <person name="Waeonukul R."/>
            <person name="Pason P."/>
            <person name="Ratanakhanokchai K."/>
            <person name="Kosugi A."/>
        </authorList>
    </citation>
    <scope>NUCLEOTIDE SEQUENCE [LARGE SCALE GENOMIC DNA]</scope>
    <source>
        <strain evidence="3 5">A7</strain>
    </source>
</reference>
<dbReference type="EMBL" id="NEMB01000003">
    <property type="protein sequence ID" value="PQQ65982.1"/>
    <property type="molecule type" value="Genomic_DNA"/>
</dbReference>
<dbReference type="Gene3D" id="3.30.565.60">
    <property type="match status" value="1"/>
</dbReference>
<name>A0A2K9E8T3_9FIRM</name>